<dbReference type="EMBL" id="FTOU01000034">
    <property type="protein sequence ID" value="SIT18111.1"/>
    <property type="molecule type" value="Genomic_DNA"/>
</dbReference>
<gene>
    <name evidence="4" type="ORF">JHX88_17890</name>
    <name evidence="3" type="ORF">SAMN05421772_1345</name>
</gene>
<dbReference type="InterPro" id="IPR038614">
    <property type="entry name" value="GK_N_sf"/>
</dbReference>
<dbReference type="AlphaFoldDB" id="A0AA45W8N5"/>
<protein>
    <submittedName>
        <fullName evidence="4">DUF4147 domain-containing protein</fullName>
    </submittedName>
    <submittedName>
        <fullName evidence="3">Hydroxypyruvate reductase</fullName>
    </submittedName>
</protein>
<dbReference type="GO" id="GO:0005737">
    <property type="term" value="C:cytoplasm"/>
    <property type="evidence" value="ECO:0007669"/>
    <property type="project" value="TreeGrafter"/>
</dbReference>
<dbReference type="Gene3D" id="3.40.50.10180">
    <property type="entry name" value="Glycerate kinase, MOFRL-like N-terminal domain"/>
    <property type="match status" value="1"/>
</dbReference>
<dbReference type="RefSeq" id="WP_076529105.1">
    <property type="nucleotide sequence ID" value="NZ_CP067140.1"/>
</dbReference>
<dbReference type="Pfam" id="PF13660">
    <property type="entry name" value="DUF4147"/>
    <property type="match status" value="1"/>
</dbReference>
<evidence type="ECO:0000313" key="3">
    <source>
        <dbReference type="EMBL" id="SIT18111.1"/>
    </source>
</evidence>
<accession>A0AA45W8N5</accession>
<reference evidence="3 5" key="1">
    <citation type="submission" date="2017-01" db="EMBL/GenBank/DDBJ databases">
        <authorList>
            <person name="Varghese N."/>
            <person name="Submissions S."/>
        </authorList>
    </citation>
    <scope>NUCLEOTIDE SEQUENCE [LARGE SCALE GENOMIC DNA]</scope>
    <source>
        <strain evidence="3 5">DSM 18447</strain>
    </source>
</reference>
<dbReference type="Proteomes" id="UP000186216">
    <property type="component" value="Unassembled WGS sequence"/>
</dbReference>
<dbReference type="PANTHER" id="PTHR12227">
    <property type="entry name" value="GLYCERATE KINASE"/>
    <property type="match status" value="1"/>
</dbReference>
<dbReference type="GO" id="GO:0008887">
    <property type="term" value="F:glycerate kinase activity"/>
    <property type="evidence" value="ECO:0007669"/>
    <property type="project" value="InterPro"/>
</dbReference>
<feature type="domain" description="MOFRL" evidence="1">
    <location>
        <begin position="304"/>
        <end position="410"/>
    </location>
</feature>
<dbReference type="EMBL" id="CP067140">
    <property type="protein sequence ID" value="WCR02691.1"/>
    <property type="molecule type" value="Genomic_DNA"/>
</dbReference>
<evidence type="ECO:0000313" key="6">
    <source>
        <dbReference type="Proteomes" id="UP001215549"/>
    </source>
</evidence>
<dbReference type="Gene3D" id="3.40.1480.10">
    <property type="entry name" value="MOFRL domain"/>
    <property type="match status" value="1"/>
</dbReference>
<dbReference type="InterPro" id="IPR025286">
    <property type="entry name" value="MOFRL_assoc_dom"/>
</dbReference>
<dbReference type="InterPro" id="IPR007835">
    <property type="entry name" value="MOFRL"/>
</dbReference>
<dbReference type="InterPro" id="IPR037035">
    <property type="entry name" value="GK-like_C_sf"/>
</dbReference>
<proteinExistence type="predicted"/>
<sequence length="418" mass="43087">MGTLRRIARTLFAMACEAADPANALRAALAQNPPPPLGENGRYVLVAVGKAAVPMAKEMLSQIAAYPSRAMVVTNRENIRELSGATVMEAGHPIPDENGVRAADAITSLLVGCTAADRVIALISGGGSALLVAPAGDLTLADKAEVNRLMLENGFEIGAMNLVRQQLSRLKGGGMLYFADPAPVTAYILSDVVSDELEIIASGPTVSPIGTREDARSLLEARGMWLLLPEAVREHLGRGTVGGAPPPAARNYLIGSNGKSLEAVAEAAAGLNPVIVNNRLVGDVSDAAAYIVETAIAASPEGSTCLIFGGETTVKLAGKGLGGRNQELALRVALTMPDLGRDWVFLSGGTDGRDGPTDAAGGLVDAGTVDRIRVRGANPEALLADNDSYTALKLADDLLMTGATGTNVADVQILLLGR</sequence>
<keyword evidence="6" id="KW-1185">Reference proteome</keyword>
<evidence type="ECO:0000259" key="2">
    <source>
        <dbReference type="Pfam" id="PF13660"/>
    </source>
</evidence>
<evidence type="ECO:0000313" key="4">
    <source>
        <dbReference type="EMBL" id="WCR02691.1"/>
    </source>
</evidence>
<reference evidence="4 6" key="2">
    <citation type="submission" date="2021-01" db="EMBL/GenBank/DDBJ databases">
        <title>Biogeographic distribution of Paracoccus.</title>
        <authorList>
            <person name="Hollensteiner J."/>
            <person name="Leineberger J."/>
            <person name="Brinkhoff T."/>
            <person name="Daniel R."/>
        </authorList>
    </citation>
    <scope>NUCLEOTIDE SEQUENCE [LARGE SCALE GENOMIC DNA]</scope>
    <source>
        <strain evidence="4 6">DSM 18447</strain>
    </source>
</reference>
<name>A0AA45W8N5_9RHOB</name>
<dbReference type="Proteomes" id="UP001215549">
    <property type="component" value="Chromosome"/>
</dbReference>
<dbReference type="Pfam" id="PF05161">
    <property type="entry name" value="MOFRL"/>
    <property type="match status" value="1"/>
</dbReference>
<dbReference type="InterPro" id="IPR039760">
    <property type="entry name" value="MOFRL_protein"/>
</dbReference>
<evidence type="ECO:0000313" key="5">
    <source>
        <dbReference type="Proteomes" id="UP000186216"/>
    </source>
</evidence>
<dbReference type="PANTHER" id="PTHR12227:SF0">
    <property type="entry name" value="GLYCERATE KINASE"/>
    <property type="match status" value="1"/>
</dbReference>
<evidence type="ECO:0000259" key="1">
    <source>
        <dbReference type="Pfam" id="PF05161"/>
    </source>
</evidence>
<feature type="domain" description="MOFRL-associated" evidence="2">
    <location>
        <begin position="8"/>
        <end position="236"/>
    </location>
</feature>
<organism evidence="3 5">
    <name type="scientific">Paracoccus saliphilus</name>
    <dbReference type="NCBI Taxonomy" id="405559"/>
    <lineage>
        <taxon>Bacteria</taxon>
        <taxon>Pseudomonadati</taxon>
        <taxon>Pseudomonadota</taxon>
        <taxon>Alphaproteobacteria</taxon>
        <taxon>Rhodobacterales</taxon>
        <taxon>Paracoccaceae</taxon>
        <taxon>Paracoccus</taxon>
    </lineage>
</organism>
<dbReference type="SUPFAM" id="SSF82544">
    <property type="entry name" value="GckA/TtuD-like"/>
    <property type="match status" value="1"/>
</dbReference>